<evidence type="ECO:0000313" key="1">
    <source>
        <dbReference type="EMBL" id="QFT28429.1"/>
    </source>
</evidence>
<sequence>MNRYLLYIFILFSCNSFSSENDSFAINQLKISGVDGKLVANSKINIYFDYNVNKESLIFIRPTCGYSFEICKGGGGQGSATYLGKGTDQTFIYLTKPTTVTGLQYKIVDKNTKDIIYSGQLPVSLPVKGDN</sequence>
<proteinExistence type="predicted"/>
<dbReference type="AlphaFoldDB" id="A0A5P9CQ95"/>
<dbReference type="OrthoDB" id="9978262at2"/>
<gene>
    <name evidence="1" type="ORF">FIV01_18705</name>
</gene>
<reference evidence="1 2" key="1">
    <citation type="submission" date="2019-10" db="EMBL/GenBank/DDBJ databases">
        <title>Complete genome sequence of Vibrio sp. strain THAF100, isolated from non-filtered water from the water column of tank 6 of a marine aquarium containing stony-coral fragments. Water maintained at 26 degree C.</title>
        <authorList>
            <person name="Ruckert C."/>
            <person name="Franco A."/>
            <person name="Kalinowski J."/>
            <person name="Glaeser S."/>
        </authorList>
    </citation>
    <scope>NUCLEOTIDE SEQUENCE [LARGE SCALE GENOMIC DNA]</scope>
    <source>
        <strain evidence="1 2">THAF100</strain>
        <plasmid evidence="2">pthaf100_a</plasmid>
    </source>
</reference>
<dbReference type="RefSeq" id="WP_152432425.1">
    <property type="nucleotide sequence ID" value="NZ_CBCSDK010000009.1"/>
</dbReference>
<dbReference type="KEGG" id="vaq:FIV01_18705"/>
<dbReference type="EMBL" id="CP045351">
    <property type="protein sequence ID" value="QFT28429.1"/>
    <property type="molecule type" value="Genomic_DNA"/>
</dbReference>
<keyword evidence="2" id="KW-1185">Reference proteome</keyword>
<geneLocation type="plasmid" evidence="2">
    <name>pthaf100_a</name>
</geneLocation>
<dbReference type="Proteomes" id="UP000326936">
    <property type="component" value="Plasmid pTHAF100_a"/>
</dbReference>
<organism evidence="1 2">
    <name type="scientific">Vibrio aquimaris</name>
    <dbReference type="NCBI Taxonomy" id="2587862"/>
    <lineage>
        <taxon>Bacteria</taxon>
        <taxon>Pseudomonadati</taxon>
        <taxon>Pseudomonadota</taxon>
        <taxon>Gammaproteobacteria</taxon>
        <taxon>Vibrionales</taxon>
        <taxon>Vibrionaceae</taxon>
        <taxon>Vibrio</taxon>
    </lineage>
</organism>
<evidence type="ECO:0000313" key="2">
    <source>
        <dbReference type="Proteomes" id="UP000326936"/>
    </source>
</evidence>
<accession>A0A5P9CQ95</accession>
<protein>
    <submittedName>
        <fullName evidence="1">Uncharacterized protein</fullName>
    </submittedName>
</protein>
<name>A0A5P9CQ95_9VIBR</name>
<keyword evidence="1" id="KW-0614">Plasmid</keyword>